<keyword evidence="1" id="KW-0812">Transmembrane</keyword>
<feature type="transmembrane region" description="Helical" evidence="1">
    <location>
        <begin position="144"/>
        <end position="163"/>
    </location>
</feature>
<dbReference type="AlphaFoldDB" id="A0A286GTI5"/>
<organism evidence="2 3">
    <name type="scientific">Spirosoma fluviale</name>
    <dbReference type="NCBI Taxonomy" id="1597977"/>
    <lineage>
        <taxon>Bacteria</taxon>
        <taxon>Pseudomonadati</taxon>
        <taxon>Bacteroidota</taxon>
        <taxon>Cytophagia</taxon>
        <taxon>Cytophagales</taxon>
        <taxon>Cytophagaceae</taxon>
        <taxon>Spirosoma</taxon>
    </lineage>
</organism>
<keyword evidence="1" id="KW-1133">Transmembrane helix</keyword>
<feature type="transmembrane region" description="Helical" evidence="1">
    <location>
        <begin position="44"/>
        <end position="67"/>
    </location>
</feature>
<evidence type="ECO:0000256" key="1">
    <source>
        <dbReference type="SAM" id="Phobius"/>
    </source>
</evidence>
<protein>
    <submittedName>
        <fullName evidence="2">Uncharacterized membrane protein</fullName>
    </submittedName>
</protein>
<feature type="transmembrane region" description="Helical" evidence="1">
    <location>
        <begin position="392"/>
        <end position="418"/>
    </location>
</feature>
<evidence type="ECO:0000313" key="2">
    <source>
        <dbReference type="EMBL" id="SOD98389.1"/>
    </source>
</evidence>
<sequence length="423" mass="46099">MWQQICFRMHPLITNDAIILGIFLVLLTIIFRTSQSEHPFWKRAYTYVPSLLLCYIFPAGMNSLGIISGEQSSLYKVSTTYLLPAALVLLTSTADLRAILRLGPKALITFMSGTVGIIIGAPIAFFLVMWLIPGFREQAIANEYWKGLVTISGSWIGGSSSQLALKEIYGCNEALFAIILVVDAVVSTTWTACLIYGAAYREKIDGWLRADTTSIEEVKQRILAYKVEPDRPANLLDLSTILALGFGGGALAHALAYLISSTLQPYKASLTTYGLDPFTSNFLWVVILSTSLGIGLSFTRLRKLEKLGTTDLATLFVYFLIMTIGMRLDLSNLGGNMGLFLVAVIWMLIHITVMLITARIIRAPYFFVAVGSQANIGGVSTAPAVASIFHPALAPVGVLLAVLSHVLGTYGGLLTAWLMRLVE</sequence>
<name>A0A286GTI5_9BACT</name>
<feature type="transmembrane region" description="Helical" evidence="1">
    <location>
        <begin position="106"/>
        <end position="132"/>
    </location>
</feature>
<feature type="transmembrane region" description="Helical" evidence="1">
    <location>
        <begin position="365"/>
        <end position="386"/>
    </location>
</feature>
<gene>
    <name evidence="2" type="ORF">SAMN06269250_6060</name>
</gene>
<feature type="transmembrane region" description="Helical" evidence="1">
    <location>
        <begin position="79"/>
        <end position="100"/>
    </location>
</feature>
<dbReference type="PANTHER" id="PTHR34289:SF8">
    <property type="entry name" value="DUF819 DOMAIN-CONTAINING PROTEIN"/>
    <property type="match status" value="1"/>
</dbReference>
<keyword evidence="1" id="KW-0472">Membrane</keyword>
<feature type="transmembrane region" description="Helical" evidence="1">
    <location>
        <begin position="175"/>
        <end position="199"/>
    </location>
</feature>
<proteinExistence type="predicted"/>
<dbReference type="Proteomes" id="UP000219452">
    <property type="component" value="Unassembled WGS sequence"/>
</dbReference>
<reference evidence="3" key="1">
    <citation type="submission" date="2017-09" db="EMBL/GenBank/DDBJ databases">
        <authorList>
            <person name="Varghese N."/>
            <person name="Submissions S."/>
        </authorList>
    </citation>
    <scope>NUCLEOTIDE SEQUENCE [LARGE SCALE GENOMIC DNA]</scope>
    <source>
        <strain evidence="3">DSM 29961</strain>
    </source>
</reference>
<keyword evidence="3" id="KW-1185">Reference proteome</keyword>
<feature type="transmembrane region" description="Helical" evidence="1">
    <location>
        <begin position="12"/>
        <end position="32"/>
    </location>
</feature>
<feature type="transmembrane region" description="Helical" evidence="1">
    <location>
        <begin position="340"/>
        <end position="358"/>
    </location>
</feature>
<dbReference type="Pfam" id="PF05684">
    <property type="entry name" value="DUF819"/>
    <property type="match status" value="1"/>
</dbReference>
<evidence type="ECO:0000313" key="3">
    <source>
        <dbReference type="Proteomes" id="UP000219452"/>
    </source>
</evidence>
<feature type="transmembrane region" description="Helical" evidence="1">
    <location>
        <begin position="235"/>
        <end position="259"/>
    </location>
</feature>
<feature type="transmembrane region" description="Helical" evidence="1">
    <location>
        <begin position="279"/>
        <end position="298"/>
    </location>
</feature>
<accession>A0A286GTI5</accession>
<dbReference type="PANTHER" id="PTHR34289">
    <property type="entry name" value="PROTEIN, PUTATIVE (DUF819)-RELATED"/>
    <property type="match status" value="1"/>
</dbReference>
<dbReference type="InterPro" id="IPR008537">
    <property type="entry name" value="DUF819"/>
</dbReference>
<feature type="transmembrane region" description="Helical" evidence="1">
    <location>
        <begin position="310"/>
        <end position="328"/>
    </location>
</feature>
<dbReference type="EMBL" id="OCNH01000008">
    <property type="protein sequence ID" value="SOD98389.1"/>
    <property type="molecule type" value="Genomic_DNA"/>
</dbReference>